<protein>
    <submittedName>
        <fullName evidence="4">S-layer homology domain-containing protein</fullName>
    </submittedName>
</protein>
<dbReference type="InterPro" id="IPR051465">
    <property type="entry name" value="Cell_Envelope_Struct_Comp"/>
</dbReference>
<reference evidence="4" key="1">
    <citation type="journal article" date="2021" name="PeerJ">
        <title>Extensive microbial diversity within the chicken gut microbiome revealed by metagenomics and culture.</title>
        <authorList>
            <person name="Gilroy R."/>
            <person name="Ravi A."/>
            <person name="Getino M."/>
            <person name="Pursley I."/>
            <person name="Horton D.L."/>
            <person name="Alikhan N.F."/>
            <person name="Baker D."/>
            <person name="Gharbi K."/>
            <person name="Hall N."/>
            <person name="Watson M."/>
            <person name="Adriaenssens E.M."/>
            <person name="Foster-Nyarko E."/>
            <person name="Jarju S."/>
            <person name="Secka A."/>
            <person name="Antonio M."/>
            <person name="Oren A."/>
            <person name="Chaudhuri R.R."/>
            <person name="La Ragione R."/>
            <person name="Hildebrand F."/>
            <person name="Pallen M.J."/>
        </authorList>
    </citation>
    <scope>NUCLEOTIDE SEQUENCE</scope>
    <source>
        <strain evidence="4">ChiBcolR8-3208</strain>
    </source>
</reference>
<reference evidence="4" key="2">
    <citation type="submission" date="2021-04" db="EMBL/GenBank/DDBJ databases">
        <authorList>
            <person name="Gilroy R."/>
        </authorList>
    </citation>
    <scope>NUCLEOTIDE SEQUENCE</scope>
    <source>
        <strain evidence="4">ChiBcolR8-3208</strain>
    </source>
</reference>
<dbReference type="InterPro" id="IPR001119">
    <property type="entry name" value="SLH_dom"/>
</dbReference>
<feature type="compositionally biased region" description="Gly residues" evidence="2">
    <location>
        <begin position="951"/>
        <end position="962"/>
    </location>
</feature>
<gene>
    <name evidence="4" type="ORF">H9942_03480</name>
</gene>
<evidence type="ECO:0000259" key="3">
    <source>
        <dbReference type="PROSITE" id="PS51272"/>
    </source>
</evidence>
<sequence length="1232" mass="130187">DDAQMDGQALGINGEVGIKFVAKFLFISYETVLGSGSIGYSHTFNDWSTIDTYWGGASGGSLQRGAPTLLSRSYLEAYANGATRWNSGAAQFDGTSTVVQEDANPGSEPAVNDDGSLSVYISDENSDSYFASRIRAGAVGAEGTVINDAGHGDMSPSLSGDSGFTVAAWIRLFEDLEDDKKEGEALSAAEQKQLLNSTEIMVATTSDKGDNWAVQQLTENASPDLAPVTASNGTSAVVFWRSAYASDEQNLLNFDTQNAIYYSRYTGGAWTEPKMAYNGSIGSVVGLQASMLSDGTALVAFTVDRDPADDVSTDYEMAYRVIGSKDELGDLVVLTSDDETDTNPQAAAVSANGTGHFVLAWYSTQDGGDIRLQAVGSDGQLYSGGSGYTVPASVKAVSQEDGLVISSDFRLAKRTPGSGIDGLTLVWAETVSNEEGQADHSVLYGAQLCQAGGSLSTPQALITLPDRTLANSFSAWRDGSGKVSAYIFGTWYDPKNSETVETSDGNGGTTECHVALDTDQLLTGGGTMQAQAISVDSIVVDYANLQTNSFTPVVFTLRNTGTTAPDDVRVAVDGHSASVTSLHPGDSASVTVLYKTGAAITNPTYTITAGGSQLARDTLHLDYNDIGISTMKVVEESQGKRTVLVTLYNDSAAKLADATDRTVELRFYSDSEHSQPASVTLKGTQSGVTRTGDTITLTGSALSRLDQGSMALLVTYDLASYVTGTLQQEEVPASGVYLYANALVKESGKTMAEYAQGNNSTGVQLTGAYARTGEETTLDAALDNSGAVTTADVTLQNNCLQAQPDKGTLLAVLLDENGNALETKAVTEDTGLSCEETKQIQVTFDQKGSDVILLYAPAGSAELQLRFTNMNVGLSDFVEDPANSNVYTYTLPGNAPASTSVIFVSGNVVTVNGAEQGNSGSVEVAIPTGASTITVESGGKTYSLTLNRTDGTGGNPGDGGGSVTRPTYPPNILEAEHGTVTVSPARPHQGDRVTITTQPDEGYKLGEITVTRPDGQKVTLTPAGDGKYTFTQPGVKVTIDVTFVPEEWPFVDVAEGDWFFQAVKYVFERGIMVGTSDTTFEPQSSVTRGQVVQMLYNLEGQPAVTGEDGFTDVQSKDWWYNAVVWASQNEVVSGYGDGTFQPKRNISRQEFAQMLFNYAKFKGYDLTATGDLTKFPDGGDVAGWAETAMQWANGNELINGHADTGKLDPLGTTVRAQAASILTKFHQTFVNP</sequence>
<keyword evidence="1" id="KW-0677">Repeat</keyword>
<accession>A0A9D2LXS7</accession>
<feature type="non-terminal residue" evidence="4">
    <location>
        <position position="1"/>
    </location>
</feature>
<feature type="region of interest" description="Disordered" evidence="2">
    <location>
        <begin position="947"/>
        <end position="970"/>
    </location>
</feature>
<feature type="domain" description="SLH" evidence="3">
    <location>
        <begin position="1106"/>
        <end position="1169"/>
    </location>
</feature>
<organism evidence="4 5">
    <name type="scientific">Candidatus Acutalibacter ornithocaccae</name>
    <dbReference type="NCBI Taxonomy" id="2838416"/>
    <lineage>
        <taxon>Bacteria</taxon>
        <taxon>Bacillati</taxon>
        <taxon>Bacillota</taxon>
        <taxon>Clostridia</taxon>
        <taxon>Eubacteriales</taxon>
        <taxon>Acutalibacteraceae</taxon>
        <taxon>Acutalibacter</taxon>
    </lineage>
</organism>
<dbReference type="Proteomes" id="UP000824214">
    <property type="component" value="Unassembled WGS sequence"/>
</dbReference>
<proteinExistence type="predicted"/>
<feature type="domain" description="SLH" evidence="3">
    <location>
        <begin position="1046"/>
        <end position="1105"/>
    </location>
</feature>
<evidence type="ECO:0000313" key="5">
    <source>
        <dbReference type="Proteomes" id="UP000824214"/>
    </source>
</evidence>
<dbReference type="Pfam" id="PF00395">
    <property type="entry name" value="SLH"/>
    <property type="match status" value="2"/>
</dbReference>
<feature type="domain" description="SLH" evidence="3">
    <location>
        <begin position="1172"/>
        <end position="1232"/>
    </location>
</feature>
<dbReference type="PROSITE" id="PS51272">
    <property type="entry name" value="SLH"/>
    <property type="match status" value="3"/>
</dbReference>
<evidence type="ECO:0000256" key="1">
    <source>
        <dbReference type="ARBA" id="ARBA00022737"/>
    </source>
</evidence>
<evidence type="ECO:0000313" key="4">
    <source>
        <dbReference type="EMBL" id="HJB37111.1"/>
    </source>
</evidence>
<dbReference type="PANTHER" id="PTHR43308">
    <property type="entry name" value="OUTER MEMBRANE PROTEIN ALPHA-RELATED"/>
    <property type="match status" value="1"/>
</dbReference>
<dbReference type="AlphaFoldDB" id="A0A9D2LXS7"/>
<name>A0A9D2LXS7_9FIRM</name>
<dbReference type="EMBL" id="DWXZ01000063">
    <property type="protein sequence ID" value="HJB37111.1"/>
    <property type="molecule type" value="Genomic_DNA"/>
</dbReference>
<evidence type="ECO:0000256" key="2">
    <source>
        <dbReference type="SAM" id="MobiDB-lite"/>
    </source>
</evidence>
<comment type="caution">
    <text evidence="4">The sequence shown here is derived from an EMBL/GenBank/DDBJ whole genome shotgun (WGS) entry which is preliminary data.</text>
</comment>